<feature type="region of interest" description="Disordered" evidence="2">
    <location>
        <begin position="373"/>
        <end position="545"/>
    </location>
</feature>
<feature type="region of interest" description="Disordered" evidence="2">
    <location>
        <begin position="52"/>
        <end position="85"/>
    </location>
</feature>
<feature type="compositionally biased region" description="Acidic residues" evidence="2">
    <location>
        <begin position="59"/>
        <end position="73"/>
    </location>
</feature>
<dbReference type="Proteomes" id="UP000298642">
    <property type="component" value="Chromosome"/>
</dbReference>
<sequence>MADQMDGKGRPPKRRSGLTRGQKGLIAAAAVLAVALAGVLAWQSLFVRPDLNTGKTEPQETEEPTDPVEEIDWGEGTRPRSDGERKSQDYYTVLILGRDTGGGGNTDTMLLASYDVTNQKATVMSIPRDTMVNVSWDIKKINSVYNTYGGGDRGIQALYKEISQLVGFEPDYQVIVEWEAVGEIVDAMGGVWFDVPRNMNYDDPLQNLHIHQEKGYRLLTGEDAMEVLRYRHDNRKNGVTLGYPEGDVGRIKTQQAFLKAMVEQLLKVENVPKVRQFIQVFQDNVETNLTFQNILWFAQAAFLGGLKAENVEFVTMPGNSSAYAYSASISKANGEYSEASYVTPYPNELLELVNTKLSPYAEVFTRSDLDMMTVNSDGSVSSSTGHVEDSNATHPRSYWQAQWTPQEPEEETPPEGETGTGTGPDAGAPETGGAAGTPGDGETTDPGGATEPGTGSIDPDTGDLIDPETGGIIDPGTGQILDPGTGQVIGQLPGGSGDPAAGESGGTAPESPDSQPSDGETAPPVDPGTSDGGTAAPDDGFIIVT</sequence>
<organism evidence="4 5">
    <name type="scientific">Dysosmobacter welbionis</name>
    <dbReference type="NCBI Taxonomy" id="2093857"/>
    <lineage>
        <taxon>Bacteria</taxon>
        <taxon>Bacillati</taxon>
        <taxon>Bacillota</taxon>
        <taxon>Clostridia</taxon>
        <taxon>Eubacteriales</taxon>
        <taxon>Oscillospiraceae</taxon>
        <taxon>Dysosmobacter</taxon>
    </lineage>
</organism>
<dbReference type="NCBIfam" id="TIGR00350">
    <property type="entry name" value="lytR_cpsA_psr"/>
    <property type="match status" value="1"/>
</dbReference>
<evidence type="ECO:0000259" key="3">
    <source>
        <dbReference type="Pfam" id="PF03816"/>
    </source>
</evidence>
<dbReference type="EMBL" id="CP034413">
    <property type="protein sequence ID" value="QQL05849.1"/>
    <property type="molecule type" value="Genomic_DNA"/>
</dbReference>
<feature type="compositionally biased region" description="Polar residues" evidence="2">
    <location>
        <begin position="392"/>
        <end position="405"/>
    </location>
</feature>
<dbReference type="PANTHER" id="PTHR33392:SF6">
    <property type="entry name" value="POLYISOPRENYL-TEICHOIC ACID--PEPTIDOGLYCAN TEICHOIC ACID TRANSFERASE TAGU"/>
    <property type="match status" value="1"/>
</dbReference>
<feature type="compositionally biased region" description="Polar residues" evidence="2">
    <location>
        <begin position="373"/>
        <end position="385"/>
    </location>
</feature>
<evidence type="ECO:0000313" key="5">
    <source>
        <dbReference type="Proteomes" id="UP000298642"/>
    </source>
</evidence>
<feature type="region of interest" description="Disordered" evidence="2">
    <location>
        <begin position="1"/>
        <end position="20"/>
    </location>
</feature>
<feature type="domain" description="Cell envelope-related transcriptional attenuator" evidence="3">
    <location>
        <begin position="105"/>
        <end position="265"/>
    </location>
</feature>
<protein>
    <submittedName>
        <fullName evidence="4">LCP family protein</fullName>
    </submittedName>
</protein>
<dbReference type="PANTHER" id="PTHR33392">
    <property type="entry name" value="POLYISOPRENYL-TEICHOIC ACID--PEPTIDOGLYCAN TEICHOIC ACID TRANSFERASE TAGU"/>
    <property type="match status" value="1"/>
</dbReference>
<evidence type="ECO:0000313" key="4">
    <source>
        <dbReference type="EMBL" id="QQL05849.1"/>
    </source>
</evidence>
<name>A0A7T7D8R3_9FIRM</name>
<proteinExistence type="inferred from homology"/>
<dbReference type="RefSeq" id="WP_158629683.1">
    <property type="nucleotide sequence ID" value="NZ_CP034413.3"/>
</dbReference>
<evidence type="ECO:0000256" key="2">
    <source>
        <dbReference type="SAM" id="MobiDB-lite"/>
    </source>
</evidence>
<dbReference type="KEGG" id="obj:EIO64_18315"/>
<keyword evidence="5" id="KW-1185">Reference proteome</keyword>
<dbReference type="Gene3D" id="3.40.630.190">
    <property type="entry name" value="LCP protein"/>
    <property type="match status" value="1"/>
</dbReference>
<dbReference type="InterPro" id="IPR004474">
    <property type="entry name" value="LytR_CpsA_psr"/>
</dbReference>
<feature type="compositionally biased region" description="Basic and acidic residues" evidence="2">
    <location>
        <begin position="75"/>
        <end position="85"/>
    </location>
</feature>
<dbReference type="AlphaFoldDB" id="A0A7T7D8R3"/>
<accession>A0A7T7D8R3</accession>
<dbReference type="Pfam" id="PF03816">
    <property type="entry name" value="LytR_cpsA_psr"/>
    <property type="match status" value="1"/>
</dbReference>
<reference evidence="5" key="1">
    <citation type="submission" date="2018-12" db="EMBL/GenBank/DDBJ databases">
        <title>Dusodibacter welbiota gen. nov., sp. nov., isolated from human faeces and emended description of the Oscillibacter genus.</title>
        <authorList>
            <person name="Le Roy T."/>
            <person name="Van der Smissen P."/>
            <person name="Delzenne N."/>
            <person name="Muccioli G."/>
            <person name="Collet J.F."/>
            <person name="Cani P.D."/>
        </authorList>
    </citation>
    <scope>NUCLEOTIDE SEQUENCE [LARGE SCALE GENOMIC DNA]</scope>
    <source>
        <strain evidence="5">J115</strain>
    </source>
</reference>
<feature type="compositionally biased region" description="Low complexity" evidence="2">
    <location>
        <begin position="440"/>
        <end position="455"/>
    </location>
</feature>
<dbReference type="InterPro" id="IPR050922">
    <property type="entry name" value="LytR/CpsA/Psr_CW_biosynth"/>
</dbReference>
<dbReference type="GeneID" id="89523154"/>
<gene>
    <name evidence="4" type="ORF">EIO64_18315</name>
</gene>
<comment type="similarity">
    <text evidence="1">Belongs to the LytR/CpsA/Psr (LCP) family.</text>
</comment>
<evidence type="ECO:0000256" key="1">
    <source>
        <dbReference type="ARBA" id="ARBA00006068"/>
    </source>
</evidence>